<keyword evidence="3" id="KW-0067">ATP-binding</keyword>
<proteinExistence type="inferred from homology"/>
<dbReference type="Proteomes" id="UP001595528">
    <property type="component" value="Unassembled WGS sequence"/>
</dbReference>
<comment type="catalytic activity">
    <reaction evidence="3">
        <text>D-glucose + ATP = D-glucose 6-phosphate + ADP + H(+)</text>
        <dbReference type="Rhea" id="RHEA:17825"/>
        <dbReference type="ChEBI" id="CHEBI:4167"/>
        <dbReference type="ChEBI" id="CHEBI:15378"/>
        <dbReference type="ChEBI" id="CHEBI:30616"/>
        <dbReference type="ChEBI" id="CHEBI:61548"/>
        <dbReference type="ChEBI" id="CHEBI:456216"/>
        <dbReference type="EC" id="2.7.1.2"/>
    </reaction>
</comment>
<evidence type="ECO:0000256" key="2">
    <source>
        <dbReference type="ARBA" id="ARBA00022777"/>
    </source>
</evidence>
<dbReference type="PANTHER" id="PTHR47363">
    <property type="entry name" value="GLUCOKINASE"/>
    <property type="match status" value="1"/>
</dbReference>
<comment type="subcellular location">
    <subcellularLocation>
        <location evidence="3">Cytoplasm</location>
    </subcellularLocation>
</comment>
<keyword evidence="3" id="KW-0963">Cytoplasm</keyword>
<evidence type="ECO:0000313" key="5">
    <source>
        <dbReference type="EMBL" id="MFC3230603.1"/>
    </source>
</evidence>
<keyword evidence="3" id="KW-0547">Nucleotide-binding</keyword>
<name>A0ABV7L7M8_9PROT</name>
<gene>
    <name evidence="3 5" type="primary">glk</name>
    <name evidence="5" type="ORF">ACFOGJ_25370</name>
</gene>
<dbReference type="HAMAP" id="MF_00524">
    <property type="entry name" value="Glucokinase"/>
    <property type="match status" value="1"/>
</dbReference>
<dbReference type="RefSeq" id="WP_379905925.1">
    <property type="nucleotide sequence ID" value="NZ_JBHRTR010000048.1"/>
</dbReference>
<dbReference type="CDD" id="cd24008">
    <property type="entry name" value="ASKHA_NBD_GLK"/>
    <property type="match status" value="1"/>
</dbReference>
<evidence type="ECO:0000256" key="4">
    <source>
        <dbReference type="RuleBase" id="RU004046"/>
    </source>
</evidence>
<dbReference type="NCBIfam" id="TIGR00749">
    <property type="entry name" value="glk"/>
    <property type="match status" value="1"/>
</dbReference>
<keyword evidence="2 3" id="KW-0418">Kinase</keyword>
<dbReference type="SUPFAM" id="SSF53067">
    <property type="entry name" value="Actin-like ATPase domain"/>
    <property type="match status" value="1"/>
</dbReference>
<dbReference type="Gene3D" id="3.40.367.20">
    <property type="match status" value="1"/>
</dbReference>
<keyword evidence="1 3" id="KW-0808">Transferase</keyword>
<accession>A0ABV7L7M8</accession>
<protein>
    <recommendedName>
        <fullName evidence="3">Glucokinase</fullName>
        <ecNumber evidence="3">2.7.1.2</ecNumber>
    </recommendedName>
    <alternativeName>
        <fullName evidence="3">Glucose kinase</fullName>
    </alternativeName>
</protein>
<dbReference type="EC" id="2.7.1.2" evidence="3"/>
<dbReference type="EMBL" id="JBHRTR010000048">
    <property type="protein sequence ID" value="MFC3230603.1"/>
    <property type="molecule type" value="Genomic_DNA"/>
</dbReference>
<dbReference type="Gene3D" id="3.30.420.40">
    <property type="match status" value="1"/>
</dbReference>
<dbReference type="InterPro" id="IPR043129">
    <property type="entry name" value="ATPase_NBD"/>
</dbReference>
<sequence length="343" mass="35338">MSQRTEAKAERVTERIIAADIGATKTLIGIFEGPPGSPQEVVAERLENAAHPDFGDLLSDFLQRHGAADVDAACIAFPGPVDDGRAQGTNIAWAVDRRDLAAQLGTARVQVVNDLVAAARGMLLLPETAFMALNPGADAAASGNAAVLSVGTGLGQAILHWDEDRFRPIACEGSHADFAAQSEQEIALLRYMQARHGTHVSWERVVSGPGLVDIHAFLRDGAADGPGAPVAAAGGDDPAAAISAAALQGGDPLCRAAVTLFCRLMGAEAGNLALKCLAVGGVYIGGGIPPQILPALQDGAFLSGFREKGRFRGLMSRIPVRVALEPRAGLLGAARIATGLPTA</sequence>
<comment type="caution">
    <text evidence="5">The sequence shown here is derived from an EMBL/GenBank/DDBJ whole genome shotgun (WGS) entry which is preliminary data.</text>
</comment>
<dbReference type="GO" id="GO:0004340">
    <property type="term" value="F:glucokinase activity"/>
    <property type="evidence" value="ECO:0007669"/>
    <property type="project" value="UniProtKB-EC"/>
</dbReference>
<dbReference type="InterPro" id="IPR003836">
    <property type="entry name" value="Glucokinase"/>
</dbReference>
<organism evidence="5 6">
    <name type="scientific">Marinibaculum pumilum</name>
    <dbReference type="NCBI Taxonomy" id="1766165"/>
    <lineage>
        <taxon>Bacteria</taxon>
        <taxon>Pseudomonadati</taxon>
        <taxon>Pseudomonadota</taxon>
        <taxon>Alphaproteobacteria</taxon>
        <taxon>Rhodospirillales</taxon>
        <taxon>Rhodospirillaceae</taxon>
        <taxon>Marinibaculum</taxon>
    </lineage>
</organism>
<dbReference type="PANTHER" id="PTHR47363:SF1">
    <property type="entry name" value="GLUCOKINASE"/>
    <property type="match status" value="1"/>
</dbReference>
<evidence type="ECO:0000256" key="3">
    <source>
        <dbReference type="HAMAP-Rule" id="MF_00524"/>
    </source>
</evidence>
<keyword evidence="3" id="KW-0324">Glycolysis</keyword>
<comment type="similarity">
    <text evidence="3 4">Belongs to the bacterial glucokinase family.</text>
</comment>
<evidence type="ECO:0000313" key="6">
    <source>
        <dbReference type="Proteomes" id="UP001595528"/>
    </source>
</evidence>
<reference evidence="6" key="1">
    <citation type="journal article" date="2019" name="Int. J. Syst. Evol. Microbiol.">
        <title>The Global Catalogue of Microorganisms (GCM) 10K type strain sequencing project: providing services to taxonomists for standard genome sequencing and annotation.</title>
        <authorList>
            <consortium name="The Broad Institute Genomics Platform"/>
            <consortium name="The Broad Institute Genome Sequencing Center for Infectious Disease"/>
            <person name="Wu L."/>
            <person name="Ma J."/>
        </authorList>
    </citation>
    <scope>NUCLEOTIDE SEQUENCE [LARGE SCALE GENOMIC DNA]</scope>
    <source>
        <strain evidence="6">KCTC 42964</strain>
    </source>
</reference>
<keyword evidence="6" id="KW-1185">Reference proteome</keyword>
<comment type="caution">
    <text evidence="3">Lacks conserved residue(s) required for the propagation of feature annotation.</text>
</comment>
<dbReference type="Pfam" id="PF02685">
    <property type="entry name" value="Glucokinase"/>
    <property type="match status" value="1"/>
</dbReference>
<evidence type="ECO:0000256" key="1">
    <source>
        <dbReference type="ARBA" id="ARBA00022679"/>
    </source>
</evidence>